<evidence type="ECO:0000313" key="4">
    <source>
        <dbReference type="Proteomes" id="UP000031338"/>
    </source>
</evidence>
<comment type="similarity">
    <text evidence="1">Belongs to the aldolase class II family.</text>
</comment>
<dbReference type="PANTHER" id="PTHR10672:SF3">
    <property type="entry name" value="PROTEIN HU-LI TAI SHAO"/>
    <property type="match status" value="1"/>
</dbReference>
<dbReference type="Pfam" id="PF00596">
    <property type="entry name" value="Aldolase_II"/>
    <property type="match status" value="1"/>
</dbReference>
<gene>
    <name evidence="3" type="ORF">NJ75_01459</name>
</gene>
<dbReference type="InterPro" id="IPR001303">
    <property type="entry name" value="Aldolase_II/adducin_N"/>
</dbReference>
<dbReference type="EMBL" id="JRVC01000006">
    <property type="protein sequence ID" value="KHS47665.1"/>
    <property type="molecule type" value="Genomic_DNA"/>
</dbReference>
<evidence type="ECO:0000259" key="2">
    <source>
        <dbReference type="SMART" id="SM01007"/>
    </source>
</evidence>
<dbReference type="PATRIC" id="fig|48936.3.peg.1461"/>
<dbReference type="SMART" id="SM01007">
    <property type="entry name" value="Aldolase_II"/>
    <property type="match status" value="1"/>
</dbReference>
<reference evidence="3 4" key="1">
    <citation type="submission" date="2014-10" db="EMBL/GenBank/DDBJ databases">
        <title>Draft genome sequence of Novosphingobium subterraneum DSM 12447.</title>
        <authorList>
            <person name="Gan H.M."/>
            <person name="Gan H.Y."/>
            <person name="Savka M.A."/>
        </authorList>
    </citation>
    <scope>NUCLEOTIDE SEQUENCE [LARGE SCALE GENOMIC DNA]</scope>
    <source>
        <strain evidence="3 4">DSM 12447</strain>
    </source>
</reference>
<accession>A0A0B8ZX31</accession>
<dbReference type="SUPFAM" id="SSF53639">
    <property type="entry name" value="AraD/HMP-PK domain-like"/>
    <property type="match status" value="1"/>
</dbReference>
<dbReference type="InterPro" id="IPR051017">
    <property type="entry name" value="Aldolase-II_Adducin_sf"/>
</dbReference>
<dbReference type="GO" id="GO:0051015">
    <property type="term" value="F:actin filament binding"/>
    <property type="evidence" value="ECO:0007669"/>
    <property type="project" value="TreeGrafter"/>
</dbReference>
<dbReference type="RefSeq" id="WP_039332968.1">
    <property type="nucleotide sequence ID" value="NZ_JRVC01000006.1"/>
</dbReference>
<dbReference type="Proteomes" id="UP000031338">
    <property type="component" value="Unassembled WGS sequence"/>
</dbReference>
<dbReference type="PANTHER" id="PTHR10672">
    <property type="entry name" value="ADDUCIN"/>
    <property type="match status" value="1"/>
</dbReference>
<proteinExistence type="inferred from homology"/>
<dbReference type="AlphaFoldDB" id="A0A0B8ZX31"/>
<organism evidence="3 4">
    <name type="scientific">Novosphingobium subterraneum</name>
    <dbReference type="NCBI Taxonomy" id="48936"/>
    <lineage>
        <taxon>Bacteria</taxon>
        <taxon>Pseudomonadati</taxon>
        <taxon>Pseudomonadota</taxon>
        <taxon>Alphaproteobacteria</taxon>
        <taxon>Sphingomonadales</taxon>
        <taxon>Sphingomonadaceae</taxon>
        <taxon>Novosphingobium</taxon>
    </lineage>
</organism>
<feature type="domain" description="Class II aldolase/adducin N-terminal" evidence="2">
    <location>
        <begin position="20"/>
        <end position="200"/>
    </location>
</feature>
<dbReference type="STRING" id="48936.NJ75_01459"/>
<evidence type="ECO:0000313" key="3">
    <source>
        <dbReference type="EMBL" id="KHS47665.1"/>
    </source>
</evidence>
<dbReference type="InterPro" id="IPR036409">
    <property type="entry name" value="Aldolase_II/adducin_N_sf"/>
</dbReference>
<name>A0A0B8ZX31_9SPHN</name>
<sequence length="254" mass="28865">MATHLRPNIECSDAEWHARQELAACYRIYDHLGWSESIYNHISLKVPDQEGAFLINPFGLLYSEVTASNLVKIDIDGNKLDDSTYPVNQAGFTQHAYFHRHLPWAHAISHVHTTETMAVCSLEEGLMPINFYACNFIGQLAYHDFEGVTVRAEEGERLLANLGDKRVLMLRNHGPVVLAQTLQQMFITQWSLQRACEIQMATLSMGRPPIHVGEDVIKVHQRDLGQVNAGGRVGEADFAAWTRRIDRIDRSWRD</sequence>
<dbReference type="Gene3D" id="3.40.225.10">
    <property type="entry name" value="Class II aldolase/adducin N-terminal domain"/>
    <property type="match status" value="1"/>
</dbReference>
<evidence type="ECO:0000256" key="1">
    <source>
        <dbReference type="ARBA" id="ARBA00037961"/>
    </source>
</evidence>
<dbReference type="NCBIfam" id="NF005451">
    <property type="entry name" value="PRK07044.1"/>
    <property type="match status" value="1"/>
</dbReference>
<dbReference type="GO" id="GO:0005856">
    <property type="term" value="C:cytoskeleton"/>
    <property type="evidence" value="ECO:0007669"/>
    <property type="project" value="TreeGrafter"/>
</dbReference>
<keyword evidence="4" id="KW-1185">Reference proteome</keyword>
<comment type="caution">
    <text evidence="3">The sequence shown here is derived from an EMBL/GenBank/DDBJ whole genome shotgun (WGS) entry which is preliminary data.</text>
</comment>
<protein>
    <submittedName>
        <fullName evidence="3">Aldolase</fullName>
    </submittedName>
</protein>